<dbReference type="Proteomes" id="UP001556631">
    <property type="component" value="Unassembled WGS sequence"/>
</dbReference>
<dbReference type="PANTHER" id="PTHR30346:SF0">
    <property type="entry name" value="HCA OPERON TRANSCRIPTIONAL ACTIVATOR HCAR"/>
    <property type="match status" value="1"/>
</dbReference>
<dbReference type="SUPFAM" id="SSF46785">
    <property type="entry name" value="Winged helix' DNA-binding domain"/>
    <property type="match status" value="1"/>
</dbReference>
<evidence type="ECO:0000256" key="4">
    <source>
        <dbReference type="ARBA" id="ARBA00023163"/>
    </source>
</evidence>
<dbReference type="PANTHER" id="PTHR30346">
    <property type="entry name" value="TRANSCRIPTIONAL DUAL REGULATOR HCAR-RELATED"/>
    <property type="match status" value="1"/>
</dbReference>
<dbReference type="SUPFAM" id="SSF53850">
    <property type="entry name" value="Periplasmic binding protein-like II"/>
    <property type="match status" value="1"/>
</dbReference>
<feature type="domain" description="HTH lysR-type" evidence="5">
    <location>
        <begin position="6"/>
        <end position="64"/>
    </location>
</feature>
<evidence type="ECO:0000256" key="2">
    <source>
        <dbReference type="ARBA" id="ARBA00023015"/>
    </source>
</evidence>
<dbReference type="InterPro" id="IPR036388">
    <property type="entry name" value="WH-like_DNA-bd_sf"/>
</dbReference>
<reference evidence="6 7" key="1">
    <citation type="submission" date="2024-07" db="EMBL/GenBank/DDBJ databases">
        <authorList>
            <person name="Lee S."/>
            <person name="Kang M."/>
        </authorList>
    </citation>
    <scope>NUCLEOTIDE SEQUENCE [LARGE SCALE GENOMIC DNA]</scope>
    <source>
        <strain evidence="6 7">DS6</strain>
    </source>
</reference>
<dbReference type="InterPro" id="IPR036390">
    <property type="entry name" value="WH_DNA-bd_sf"/>
</dbReference>
<evidence type="ECO:0000313" key="7">
    <source>
        <dbReference type="Proteomes" id="UP001556631"/>
    </source>
</evidence>
<comment type="similarity">
    <text evidence="1">Belongs to the LysR transcriptional regulatory family.</text>
</comment>
<keyword evidence="7" id="KW-1185">Reference proteome</keyword>
<dbReference type="InterPro" id="IPR005119">
    <property type="entry name" value="LysR_subst-bd"/>
</dbReference>
<sequence>MNAVRYTLRQLEYFVAVAETGTITTAAERCHVSAPGLSLALSELEKALSVQLFTRRRAKGAVLTTAGQAVLAHARTVLVEADELQESASMEGGQLSGSLTVGCYTTLAPFVIPRLLTGFTAAHPRVDLSFEESSQPVLERDLISGSLELAVMYGHDLHPQLGFRPISALPPYVLLPIGHPMSRKRKVSLRALCEEPLILFDVSPSTENFQRTIGKLGIEPRIGFRTESFELVRCLVARGVGYGVLFQHPKTDVTYDGERLVSRPVLEDLPVTEIGVAYLASRRLTQRALSFRDFAAAEFTDDGVGYPV</sequence>
<comment type="caution">
    <text evidence="6">The sequence shown here is derived from an EMBL/GenBank/DDBJ whole genome shotgun (WGS) entry which is preliminary data.</text>
</comment>
<organism evidence="6 7">
    <name type="scientific">Nocardioides eburneus</name>
    <dbReference type="NCBI Taxonomy" id="3231482"/>
    <lineage>
        <taxon>Bacteria</taxon>
        <taxon>Bacillati</taxon>
        <taxon>Actinomycetota</taxon>
        <taxon>Actinomycetes</taxon>
        <taxon>Propionibacteriales</taxon>
        <taxon>Nocardioidaceae</taxon>
        <taxon>Nocardioides</taxon>
    </lineage>
</organism>
<gene>
    <name evidence="6" type="ORF">AB3X52_12055</name>
</gene>
<dbReference type="PROSITE" id="PS50931">
    <property type="entry name" value="HTH_LYSR"/>
    <property type="match status" value="1"/>
</dbReference>
<keyword evidence="4" id="KW-0804">Transcription</keyword>
<keyword evidence="3" id="KW-0238">DNA-binding</keyword>
<evidence type="ECO:0000259" key="5">
    <source>
        <dbReference type="PROSITE" id="PS50931"/>
    </source>
</evidence>
<dbReference type="Pfam" id="PF03466">
    <property type="entry name" value="LysR_substrate"/>
    <property type="match status" value="1"/>
</dbReference>
<proteinExistence type="inferred from homology"/>
<dbReference type="InterPro" id="IPR000847">
    <property type="entry name" value="LysR_HTH_N"/>
</dbReference>
<name>A0ABV3T0N6_9ACTN</name>
<evidence type="ECO:0000256" key="1">
    <source>
        <dbReference type="ARBA" id="ARBA00009437"/>
    </source>
</evidence>
<accession>A0ABV3T0N6</accession>
<evidence type="ECO:0000256" key="3">
    <source>
        <dbReference type="ARBA" id="ARBA00023125"/>
    </source>
</evidence>
<dbReference type="RefSeq" id="WP_367994327.1">
    <property type="nucleotide sequence ID" value="NZ_JBFPJR010000019.1"/>
</dbReference>
<dbReference type="Pfam" id="PF00126">
    <property type="entry name" value="HTH_1"/>
    <property type="match status" value="1"/>
</dbReference>
<keyword evidence="2" id="KW-0805">Transcription regulation</keyword>
<dbReference type="Gene3D" id="1.10.10.10">
    <property type="entry name" value="Winged helix-like DNA-binding domain superfamily/Winged helix DNA-binding domain"/>
    <property type="match status" value="1"/>
</dbReference>
<protein>
    <submittedName>
        <fullName evidence="6">LysR substrate-binding domain-containing protein</fullName>
    </submittedName>
</protein>
<dbReference type="EMBL" id="JBFPJR010000019">
    <property type="protein sequence ID" value="MEX0428355.1"/>
    <property type="molecule type" value="Genomic_DNA"/>
</dbReference>
<evidence type="ECO:0000313" key="6">
    <source>
        <dbReference type="EMBL" id="MEX0428355.1"/>
    </source>
</evidence>
<dbReference type="Gene3D" id="3.40.190.10">
    <property type="entry name" value="Periplasmic binding protein-like II"/>
    <property type="match status" value="2"/>
</dbReference>